<dbReference type="CDD" id="cd03789">
    <property type="entry name" value="GT9_LPS_heptosyltransferase"/>
    <property type="match status" value="1"/>
</dbReference>
<comment type="similarity">
    <text evidence="3">Belongs to the glycosyltransferase 9 family.</text>
</comment>
<protein>
    <recommendedName>
        <fullName evidence="4">lipopolysaccharide heptosyltransferase II</fullName>
        <ecNumber evidence="4">2.4.99.24</ecNumber>
    </recommendedName>
</protein>
<dbReference type="InterPro" id="IPR011910">
    <property type="entry name" value="RfaF"/>
</dbReference>
<dbReference type="RefSeq" id="WP_368846907.1">
    <property type="nucleotide sequence ID" value="NZ_CP194411.1"/>
</dbReference>
<keyword evidence="1" id="KW-0328">Glycosyltransferase</keyword>
<evidence type="ECO:0000256" key="2">
    <source>
        <dbReference type="ARBA" id="ARBA00022679"/>
    </source>
</evidence>
<dbReference type="InterPro" id="IPR051199">
    <property type="entry name" value="LPS_LOS_Heptosyltrfase"/>
</dbReference>
<comment type="catalytic activity">
    <reaction evidence="5">
        <text>an L-alpha-D-Hep-(1-&gt;5)-[alpha-Kdo-(2-&gt;4)]-alpha-Kdo-(2-&gt;6)-lipid A + ADP-L-glycero-beta-D-manno-heptose = an L-alpha-D-Hep-(1-&gt;3)-L-alpha-D-Hep-(1-&gt;5)-[alpha-Kdo-(2-&gt;4)]-alpha-Kdo-(2-&gt;6)-lipid A + ADP + H(+)</text>
        <dbReference type="Rhea" id="RHEA:74071"/>
        <dbReference type="ChEBI" id="CHEBI:15378"/>
        <dbReference type="ChEBI" id="CHEBI:61506"/>
        <dbReference type="ChEBI" id="CHEBI:193068"/>
        <dbReference type="ChEBI" id="CHEBI:193069"/>
        <dbReference type="ChEBI" id="CHEBI:456216"/>
        <dbReference type="EC" id="2.4.99.24"/>
    </reaction>
</comment>
<dbReference type="InterPro" id="IPR002201">
    <property type="entry name" value="Glyco_trans_9"/>
</dbReference>
<sequence length="354" mass="38956">MKPYKNILVNALVNLGDVVLTTGAVALLKKAYPDARITMLVKPVVREAVEDNPVIDEVLVFGYKAKQNSLGKMLGMVREIKARRFDLSISFDRKLRPALVAFLAGIPVRVGPSRVFDAKPSRVTWLYTKTVPITHDLEKTLQVKTYQAIVRGVTGLPDEGLEKPVFSRIRPEHEAKAAQLLARLPQAEKRIALCVKGTFPLKTWPQEYFAEVVEGLERKYDAAFFVVGAPGDREYAAEVIAGMKTKKTAENFCGDTGLRDLAALIQAADLFLTVDTGATHIAATTGTPLVTVYGCTSPDRWHPISENVRVFTAKEPCCPCSYPAEGCPSWPQPSCLWNVRPQEVLEACIEMLGG</sequence>
<keyword evidence="7" id="KW-1185">Reference proteome</keyword>
<reference evidence="6 7" key="1">
    <citation type="submission" date="2023-04" db="EMBL/GenBank/DDBJ databases">
        <title>Genome Sequence of Selenomonas sputigena ATCC 33150.</title>
        <authorList>
            <person name="Miller D.P."/>
            <person name="Anvari S."/>
            <person name="Polson S.W."/>
            <person name="Macdonald M."/>
            <person name="Mcdowell J.V."/>
        </authorList>
    </citation>
    <scope>NUCLEOTIDE SEQUENCE [LARGE SCALE GENOMIC DNA]</scope>
    <source>
        <strain evidence="6 7">ATCC 33150</strain>
    </source>
</reference>
<evidence type="ECO:0000256" key="5">
    <source>
        <dbReference type="ARBA" id="ARBA00047503"/>
    </source>
</evidence>
<evidence type="ECO:0000256" key="4">
    <source>
        <dbReference type="ARBA" id="ARBA00044042"/>
    </source>
</evidence>
<dbReference type="Pfam" id="PF01075">
    <property type="entry name" value="Glyco_transf_9"/>
    <property type="match status" value="1"/>
</dbReference>
<dbReference type="EC" id="2.4.99.24" evidence="4"/>
<dbReference type="Proteomes" id="UP001559623">
    <property type="component" value="Unassembled WGS sequence"/>
</dbReference>
<name>A0ABV3X4Q8_9FIRM</name>
<proteinExistence type="inferred from homology"/>
<organism evidence="6 7">
    <name type="scientific">Selenomonas sputigena</name>
    <dbReference type="NCBI Taxonomy" id="69823"/>
    <lineage>
        <taxon>Bacteria</taxon>
        <taxon>Bacillati</taxon>
        <taxon>Bacillota</taxon>
        <taxon>Negativicutes</taxon>
        <taxon>Selenomonadales</taxon>
        <taxon>Selenomonadaceae</taxon>
        <taxon>Selenomonas</taxon>
    </lineage>
</organism>
<dbReference type="EMBL" id="JARVLH010000003">
    <property type="protein sequence ID" value="MEX5285180.1"/>
    <property type="molecule type" value="Genomic_DNA"/>
</dbReference>
<dbReference type="PANTHER" id="PTHR30160">
    <property type="entry name" value="TETRAACYLDISACCHARIDE 4'-KINASE-RELATED"/>
    <property type="match status" value="1"/>
</dbReference>
<comment type="caution">
    <text evidence="6">The sequence shown here is derived from an EMBL/GenBank/DDBJ whole genome shotgun (WGS) entry which is preliminary data.</text>
</comment>
<evidence type="ECO:0000313" key="6">
    <source>
        <dbReference type="EMBL" id="MEX5285180.1"/>
    </source>
</evidence>
<dbReference type="Gene3D" id="3.40.50.2000">
    <property type="entry name" value="Glycogen Phosphorylase B"/>
    <property type="match status" value="2"/>
</dbReference>
<dbReference type="NCBIfam" id="TIGR02195">
    <property type="entry name" value="heptsyl_trn_II"/>
    <property type="match status" value="1"/>
</dbReference>
<evidence type="ECO:0000256" key="1">
    <source>
        <dbReference type="ARBA" id="ARBA00022676"/>
    </source>
</evidence>
<keyword evidence="2" id="KW-0808">Transferase</keyword>
<gene>
    <name evidence="6" type="primary">waaF</name>
    <name evidence="6" type="ORF">QCO44_05945</name>
</gene>
<evidence type="ECO:0000256" key="3">
    <source>
        <dbReference type="ARBA" id="ARBA00043995"/>
    </source>
</evidence>
<evidence type="ECO:0000313" key="7">
    <source>
        <dbReference type="Proteomes" id="UP001559623"/>
    </source>
</evidence>
<accession>A0ABV3X4Q8</accession>
<dbReference type="SUPFAM" id="SSF53756">
    <property type="entry name" value="UDP-Glycosyltransferase/glycogen phosphorylase"/>
    <property type="match status" value="1"/>
</dbReference>